<keyword evidence="6 8" id="KW-0804">Transcription</keyword>
<dbReference type="SUPFAM" id="SSF144074">
    <property type="entry name" value="E2F-DP heterodimerization region"/>
    <property type="match status" value="1"/>
</dbReference>
<sequence>MPRVRRQVVLEDPARPVTPDMVETKLLKEEFLDEGSLDEVQAQKVAEETPSPHLQDHQYGQTPCYQVTRKPTQPPPRTEQISVQAVKRRLNLEMGTTGPSQSAFKAPRGKRRKSGSSSLAGHTPTKSKTVERTRYDTSLSLLTKKFIHLVESSQDGVVDLNVASEKLEVQKRRIYDITNVLEGIGILEKKSKNNIQWKGGQLPNERNDIADLRKEVADLEAKENTLDRLIHGADKNLRELCADRQYAYVTYHDLRSVPMYKDQAIMAVKAPPEATLHVPQPINNLGQQKLQMHMRSSHGEIEVFLCPDDPAVKTSPTPGYTTTQPVPSSKESEIPCLPPELLANGGSGVRVEPVPSIESSLSTRLCTPVISTVTSLAGMRDALLCESDDYGPMGGGKFQLQTEDQISTPGEKVLCFHGPLIYEAKCLKSSITKEKQIKYFIHYAGWNKNWDEWVPESRVLKYNEANVQRQREVQRAHSNQQSAQKNKKGSTSSKTQGRRSEGGREKDTDSRASTPVATVDKGVSRFNKSTSSNVTPSSSHDSTSDAPRKKRSRLEPTGETEEYLTKVEVKIKIPEELKYVLIDESEVILKHHKLPALPVKNTVDKILDDYVESKSIGKNDSVRESTLEITKGIREYFNISLGLQLLYKWERPQFIQIMNDNPETLPSQLYGAFHLLRLFGTILRLGGMLSYTTLDERSIQLLLSHFHDFLLYLQKNNTELFNLQQDYADSPPDYHRKYA</sequence>
<keyword evidence="9" id="KW-0175">Coiled coil</keyword>
<feature type="compositionally biased region" description="Low complexity" evidence="10">
    <location>
        <begin position="529"/>
        <end position="541"/>
    </location>
</feature>
<dbReference type="Gene3D" id="1.10.274.30">
    <property type="entry name" value="MRG domain"/>
    <property type="match status" value="1"/>
</dbReference>
<evidence type="ECO:0000256" key="6">
    <source>
        <dbReference type="ARBA" id="ARBA00023163"/>
    </source>
</evidence>
<comment type="subcellular location">
    <subcellularLocation>
        <location evidence="1 8">Nucleus</location>
    </subcellularLocation>
</comment>
<feature type="domain" description="Chromo" evidence="11">
    <location>
        <begin position="407"/>
        <end position="475"/>
    </location>
</feature>
<dbReference type="Gene3D" id="2.30.30.140">
    <property type="match status" value="1"/>
</dbReference>
<accession>A0A2A3E891</accession>
<dbReference type="GO" id="GO:0006355">
    <property type="term" value="P:regulation of DNA-templated transcription"/>
    <property type="evidence" value="ECO:0007669"/>
    <property type="project" value="InterPro"/>
</dbReference>
<dbReference type="GO" id="GO:0005634">
    <property type="term" value="C:nucleus"/>
    <property type="evidence" value="ECO:0007669"/>
    <property type="project" value="UniProtKB-SubCell"/>
</dbReference>
<dbReference type="Pfam" id="PF02319">
    <property type="entry name" value="WHD_E2F_TDP"/>
    <property type="match status" value="1"/>
</dbReference>
<keyword evidence="14" id="KW-1185">Reference proteome</keyword>
<dbReference type="InterPro" id="IPR032198">
    <property type="entry name" value="E2F_CC-MB"/>
</dbReference>
<dbReference type="InterPro" id="IPR053820">
    <property type="entry name" value="MSL3_chromo-like"/>
</dbReference>
<keyword evidence="3" id="KW-0156">Chromatin regulator</keyword>
<dbReference type="Gene3D" id="1.10.10.10">
    <property type="entry name" value="Winged helix-like DNA-binding domain superfamily/Winged helix DNA-binding domain"/>
    <property type="match status" value="1"/>
</dbReference>
<dbReference type="SUPFAM" id="SSF54160">
    <property type="entry name" value="Chromo domain-like"/>
    <property type="match status" value="1"/>
</dbReference>
<dbReference type="InterPro" id="IPR008676">
    <property type="entry name" value="MRG"/>
</dbReference>
<dbReference type="PANTHER" id="PTHR10880">
    <property type="entry name" value="MORTALITY FACTOR 4-LIKE PROTEIN"/>
    <property type="match status" value="1"/>
</dbReference>
<dbReference type="GO" id="GO:0003677">
    <property type="term" value="F:DNA binding"/>
    <property type="evidence" value="ECO:0007669"/>
    <property type="project" value="UniProtKB-KW"/>
</dbReference>
<dbReference type="SMART" id="SM01372">
    <property type="entry name" value="E2F_TDP"/>
    <property type="match status" value="1"/>
</dbReference>
<dbReference type="FunFam" id="1.10.10.10:FF:000008">
    <property type="entry name" value="E2F transcription factor 1"/>
    <property type="match status" value="1"/>
</dbReference>
<dbReference type="GO" id="GO:0006325">
    <property type="term" value="P:chromatin organization"/>
    <property type="evidence" value="ECO:0007669"/>
    <property type="project" value="UniProtKB-KW"/>
</dbReference>
<dbReference type="Pfam" id="PF16421">
    <property type="entry name" value="E2F_CC-MB"/>
    <property type="match status" value="1"/>
</dbReference>
<dbReference type="GO" id="GO:0046983">
    <property type="term" value="F:protein dimerization activity"/>
    <property type="evidence" value="ECO:0007669"/>
    <property type="project" value="InterPro"/>
</dbReference>
<dbReference type="InterPro" id="IPR036390">
    <property type="entry name" value="WH_DNA-bd_sf"/>
</dbReference>
<evidence type="ECO:0000256" key="1">
    <source>
        <dbReference type="ARBA" id="ARBA00004123"/>
    </source>
</evidence>
<evidence type="ECO:0000256" key="7">
    <source>
        <dbReference type="ARBA" id="ARBA00023242"/>
    </source>
</evidence>
<evidence type="ECO:0000256" key="2">
    <source>
        <dbReference type="ARBA" id="ARBA00010940"/>
    </source>
</evidence>
<dbReference type="InterPro" id="IPR037241">
    <property type="entry name" value="E2F-DP_heterodim"/>
</dbReference>
<organism evidence="13 14">
    <name type="scientific">Apis cerana cerana</name>
    <name type="common">Oriental honeybee</name>
    <dbReference type="NCBI Taxonomy" id="94128"/>
    <lineage>
        <taxon>Eukaryota</taxon>
        <taxon>Metazoa</taxon>
        <taxon>Ecdysozoa</taxon>
        <taxon>Arthropoda</taxon>
        <taxon>Hexapoda</taxon>
        <taxon>Insecta</taxon>
        <taxon>Pterygota</taxon>
        <taxon>Neoptera</taxon>
        <taxon>Endopterygota</taxon>
        <taxon>Hymenoptera</taxon>
        <taxon>Apocrita</taxon>
        <taxon>Aculeata</taxon>
        <taxon>Apoidea</taxon>
        <taxon>Anthophila</taxon>
        <taxon>Apidae</taxon>
        <taxon>Apis</taxon>
    </lineage>
</organism>
<dbReference type="InterPro" id="IPR000953">
    <property type="entry name" value="Chromo/chromo_shadow_dom"/>
</dbReference>
<dbReference type="PANTHER" id="PTHR10880:SF48">
    <property type="entry name" value="MORTALITY FACTOR 4 LIKE 2"/>
    <property type="match status" value="1"/>
</dbReference>
<protein>
    <submittedName>
        <fullName evidence="13">Mortality factor 4 protein</fullName>
    </submittedName>
</protein>
<evidence type="ECO:0000259" key="11">
    <source>
        <dbReference type="SMART" id="SM00298"/>
    </source>
</evidence>
<dbReference type="InterPro" id="IPR003316">
    <property type="entry name" value="E2F_WHTH_DNA-bd_dom"/>
</dbReference>
<evidence type="ECO:0000259" key="12">
    <source>
        <dbReference type="SMART" id="SM01372"/>
    </source>
</evidence>
<evidence type="ECO:0000256" key="9">
    <source>
        <dbReference type="SAM" id="Coils"/>
    </source>
</evidence>
<reference evidence="13 14" key="1">
    <citation type="submission" date="2014-07" db="EMBL/GenBank/DDBJ databases">
        <title>Genomic and transcriptomic analysis on Apis cerana provide comprehensive insights into honey bee biology.</title>
        <authorList>
            <person name="Diao Q."/>
            <person name="Sun L."/>
            <person name="Zheng H."/>
            <person name="Zheng H."/>
            <person name="Xu S."/>
            <person name="Wang S."/>
            <person name="Zeng Z."/>
            <person name="Hu F."/>
            <person name="Su S."/>
            <person name="Wu J."/>
        </authorList>
    </citation>
    <scope>NUCLEOTIDE SEQUENCE [LARGE SCALE GENOMIC DNA]</scope>
    <source>
        <tissue evidence="13">Pupae without intestine</tissue>
    </source>
</reference>
<dbReference type="Gene3D" id="6.10.250.540">
    <property type="match status" value="1"/>
</dbReference>
<dbReference type="CDD" id="cd14660">
    <property type="entry name" value="E2F_DD"/>
    <property type="match status" value="1"/>
</dbReference>
<feature type="region of interest" description="Disordered" evidence="10">
    <location>
        <begin position="470"/>
        <end position="559"/>
    </location>
</feature>
<dbReference type="Proteomes" id="UP000242457">
    <property type="component" value="Unassembled WGS sequence"/>
</dbReference>
<keyword evidence="5 8" id="KW-0238">DNA-binding</keyword>
<dbReference type="STRING" id="94128.A0A2A3E891"/>
<dbReference type="InterPro" id="IPR038217">
    <property type="entry name" value="MRG_C_sf"/>
</dbReference>
<evidence type="ECO:0000256" key="3">
    <source>
        <dbReference type="ARBA" id="ARBA00022853"/>
    </source>
</evidence>
<dbReference type="SUPFAM" id="SSF46785">
    <property type="entry name" value="Winged helix' DNA-binding domain"/>
    <property type="match status" value="1"/>
</dbReference>
<feature type="region of interest" description="Disordered" evidence="10">
    <location>
        <begin position="93"/>
        <end position="130"/>
    </location>
</feature>
<keyword evidence="4 8" id="KW-0805">Transcription regulation</keyword>
<dbReference type="Pfam" id="PF05712">
    <property type="entry name" value="MRG"/>
    <property type="match status" value="1"/>
</dbReference>
<dbReference type="FunFam" id="2.30.30.140:FF:000024">
    <property type="entry name" value="Mortality factor 4-like protein 1"/>
    <property type="match status" value="1"/>
</dbReference>
<dbReference type="PROSITE" id="PS51640">
    <property type="entry name" value="MRG"/>
    <property type="match status" value="1"/>
</dbReference>
<dbReference type="CDD" id="cd18983">
    <property type="entry name" value="CBD_MSL3_like"/>
    <property type="match status" value="1"/>
</dbReference>
<dbReference type="InterPro" id="IPR016197">
    <property type="entry name" value="Chromo-like_dom_sf"/>
</dbReference>
<keyword evidence="7 8" id="KW-0539">Nucleus</keyword>
<name>A0A2A3E891_APICC</name>
<feature type="compositionally biased region" description="Basic and acidic residues" evidence="10">
    <location>
        <begin position="498"/>
        <end position="510"/>
    </location>
</feature>
<dbReference type="SMART" id="SM00298">
    <property type="entry name" value="CHROMO"/>
    <property type="match status" value="1"/>
</dbReference>
<feature type="compositionally biased region" description="Polar residues" evidence="10">
    <location>
        <begin position="476"/>
        <end position="495"/>
    </location>
</feature>
<dbReference type="AlphaFoldDB" id="A0A2A3E891"/>
<evidence type="ECO:0000313" key="14">
    <source>
        <dbReference type="Proteomes" id="UP000242457"/>
    </source>
</evidence>
<dbReference type="GO" id="GO:0035267">
    <property type="term" value="C:NuA4 histone acetyltransferase complex"/>
    <property type="evidence" value="ECO:0007669"/>
    <property type="project" value="TreeGrafter"/>
</dbReference>
<evidence type="ECO:0000256" key="8">
    <source>
        <dbReference type="RuleBase" id="RU003796"/>
    </source>
</evidence>
<proteinExistence type="inferred from homology"/>
<evidence type="ECO:0000256" key="10">
    <source>
        <dbReference type="SAM" id="MobiDB-lite"/>
    </source>
</evidence>
<evidence type="ECO:0000256" key="4">
    <source>
        <dbReference type="ARBA" id="ARBA00023015"/>
    </source>
</evidence>
<comment type="similarity">
    <text evidence="2 8">Belongs to the E2F/DP family.</text>
</comment>
<feature type="coiled-coil region" evidence="9">
    <location>
        <begin position="202"/>
        <end position="229"/>
    </location>
</feature>
<evidence type="ECO:0000313" key="13">
    <source>
        <dbReference type="EMBL" id="PBC27910.1"/>
    </source>
</evidence>
<dbReference type="OrthoDB" id="1743261at2759"/>
<evidence type="ECO:0000256" key="5">
    <source>
        <dbReference type="ARBA" id="ARBA00023125"/>
    </source>
</evidence>
<dbReference type="GO" id="GO:0005667">
    <property type="term" value="C:transcription regulator complex"/>
    <property type="evidence" value="ECO:0007669"/>
    <property type="project" value="InterPro"/>
</dbReference>
<feature type="domain" description="E2F/DP family winged-helix DNA-binding" evidence="12">
    <location>
        <begin position="134"/>
        <end position="199"/>
    </location>
</feature>
<dbReference type="EMBL" id="KZ288331">
    <property type="protein sequence ID" value="PBC27910.1"/>
    <property type="molecule type" value="Genomic_DNA"/>
</dbReference>
<gene>
    <name evidence="13" type="ORF">APICC_03952</name>
</gene>
<dbReference type="InterPro" id="IPR026541">
    <property type="entry name" value="MRG_dom"/>
</dbReference>
<dbReference type="InterPro" id="IPR036388">
    <property type="entry name" value="WH-like_DNA-bd_sf"/>
</dbReference>
<dbReference type="Pfam" id="PF22732">
    <property type="entry name" value="MSL3_chromo-like"/>
    <property type="match status" value="1"/>
</dbReference>